<reference evidence="3" key="1">
    <citation type="submission" date="2017-02" db="UniProtKB">
        <authorList>
            <consortium name="WormBaseParasite"/>
        </authorList>
    </citation>
    <scope>IDENTIFICATION</scope>
</reference>
<dbReference type="Proteomes" id="UP000268014">
    <property type="component" value="Unassembled WGS sequence"/>
</dbReference>
<evidence type="ECO:0000313" key="2">
    <source>
        <dbReference type="Proteomes" id="UP000268014"/>
    </source>
</evidence>
<reference evidence="1 2" key="2">
    <citation type="submission" date="2018-11" db="EMBL/GenBank/DDBJ databases">
        <authorList>
            <consortium name="Pathogen Informatics"/>
        </authorList>
    </citation>
    <scope>NUCLEOTIDE SEQUENCE [LARGE SCALE GENOMIC DNA]</scope>
    <source>
        <strain evidence="1 2">MHpl1</strain>
    </source>
</reference>
<proteinExistence type="predicted"/>
<dbReference type="EMBL" id="UZAF01019846">
    <property type="protein sequence ID" value="VDO64121.1"/>
    <property type="molecule type" value="Genomic_DNA"/>
</dbReference>
<sequence>ELAIFDEEVGYPEFPGTPWQFDVFAIVVCSKALENFFVVLIFSKFFQPDTIFCCRFEDHVHHPLKDCWTG</sequence>
<keyword evidence="2" id="KW-1185">Reference proteome</keyword>
<organism evidence="3">
    <name type="scientific">Haemonchus placei</name>
    <name type="common">Barber's pole worm</name>
    <dbReference type="NCBI Taxonomy" id="6290"/>
    <lineage>
        <taxon>Eukaryota</taxon>
        <taxon>Metazoa</taxon>
        <taxon>Ecdysozoa</taxon>
        <taxon>Nematoda</taxon>
        <taxon>Chromadorea</taxon>
        <taxon>Rhabditida</taxon>
        <taxon>Rhabditina</taxon>
        <taxon>Rhabditomorpha</taxon>
        <taxon>Strongyloidea</taxon>
        <taxon>Trichostrongylidae</taxon>
        <taxon>Haemonchus</taxon>
    </lineage>
</organism>
<accession>A0A0N4WZ95</accession>
<name>A0A0N4WZ95_HAEPC</name>
<protein>
    <submittedName>
        <fullName evidence="3">Ion_trans domain-containing protein</fullName>
    </submittedName>
</protein>
<evidence type="ECO:0000313" key="1">
    <source>
        <dbReference type="EMBL" id="VDO64121.1"/>
    </source>
</evidence>
<dbReference type="WBParaSite" id="HPLM_0001725001-mRNA-1">
    <property type="protein sequence ID" value="HPLM_0001725001-mRNA-1"/>
    <property type="gene ID" value="HPLM_0001725001"/>
</dbReference>
<evidence type="ECO:0000313" key="3">
    <source>
        <dbReference type="WBParaSite" id="HPLM_0001725001-mRNA-1"/>
    </source>
</evidence>
<gene>
    <name evidence="1" type="ORF">HPLM_LOCUS17242</name>
</gene>
<dbReference type="AlphaFoldDB" id="A0A0N4WZ95"/>